<reference evidence="3 4" key="1">
    <citation type="submission" date="2017-09" db="EMBL/GenBank/DDBJ databases">
        <title>Arcobacter canalis sp. nov., a new species isolated from a water canal contaminated with urban sewage.</title>
        <authorList>
            <person name="Perez-Cataluna A."/>
            <person name="Salas-Masso N."/>
            <person name="Figueras M.J."/>
        </authorList>
    </citation>
    <scope>NUCLEOTIDE SEQUENCE [LARGE SCALE GENOMIC DNA]</scope>
    <source>
        <strain evidence="3 4">F98-3</strain>
    </source>
</reference>
<dbReference type="Proteomes" id="UP000262712">
    <property type="component" value="Chromosome"/>
</dbReference>
<dbReference type="Gene3D" id="2.60.120.10">
    <property type="entry name" value="Jelly Rolls"/>
    <property type="match status" value="1"/>
</dbReference>
<evidence type="ECO:0000313" key="3">
    <source>
        <dbReference type="EMBL" id="PHO17914.1"/>
    </source>
</evidence>
<gene>
    <name evidence="2" type="ORF">AMOL_2743</name>
    <name evidence="3" type="ORF">CPU12_08235</name>
</gene>
<dbReference type="SUPFAM" id="SSF51182">
    <property type="entry name" value="RmlC-like cupins"/>
    <property type="match status" value="1"/>
</dbReference>
<evidence type="ECO:0000313" key="2">
    <source>
        <dbReference type="EMBL" id="AXX93676.1"/>
    </source>
</evidence>
<evidence type="ECO:0000259" key="1">
    <source>
        <dbReference type="Pfam" id="PF07883"/>
    </source>
</evidence>
<keyword evidence="4" id="KW-1185">Reference proteome</keyword>
<dbReference type="CDD" id="cd06981">
    <property type="entry name" value="cupin_reut_a1446"/>
    <property type="match status" value="1"/>
</dbReference>
<dbReference type="InterPro" id="IPR014710">
    <property type="entry name" value="RmlC-like_jellyroll"/>
</dbReference>
<evidence type="ECO:0000313" key="4">
    <source>
        <dbReference type="Proteomes" id="UP000221222"/>
    </source>
</evidence>
<dbReference type="EMBL" id="CP032098">
    <property type="protein sequence ID" value="AXX93676.1"/>
    <property type="molecule type" value="Genomic_DNA"/>
</dbReference>
<dbReference type="AlphaFoldDB" id="A0A2G1DHJ8"/>
<dbReference type="RefSeq" id="WP_099342627.1">
    <property type="nucleotide sequence ID" value="NZ_CP032098.1"/>
</dbReference>
<reference evidence="2 5" key="2">
    <citation type="submission" date="2018-08" db="EMBL/GenBank/DDBJ databases">
        <title>Complete genome of the Arcobacter molluscorum type strain LMG 25693.</title>
        <authorList>
            <person name="Miller W.G."/>
            <person name="Yee E."/>
            <person name="Bono J.L."/>
        </authorList>
    </citation>
    <scope>NUCLEOTIDE SEQUENCE [LARGE SCALE GENOMIC DNA]</scope>
    <source>
        <strain evidence="2 5">CECT 7696</strain>
    </source>
</reference>
<feature type="domain" description="Cupin type-2" evidence="1">
    <location>
        <begin position="45"/>
        <end position="103"/>
    </location>
</feature>
<dbReference type="KEGG" id="amol:AMOL_2743"/>
<proteinExistence type="predicted"/>
<dbReference type="EMBL" id="NXFY01000011">
    <property type="protein sequence ID" value="PHO17914.1"/>
    <property type="molecule type" value="Genomic_DNA"/>
</dbReference>
<accession>A0A2G1DHJ8</accession>
<dbReference type="Pfam" id="PF07883">
    <property type="entry name" value="Cupin_2"/>
    <property type="match status" value="1"/>
</dbReference>
<organism evidence="3 4">
    <name type="scientific">Malaciobacter molluscorum LMG 25693</name>
    <dbReference type="NCBI Taxonomy" id="870501"/>
    <lineage>
        <taxon>Bacteria</taxon>
        <taxon>Pseudomonadati</taxon>
        <taxon>Campylobacterota</taxon>
        <taxon>Epsilonproteobacteria</taxon>
        <taxon>Campylobacterales</taxon>
        <taxon>Arcobacteraceae</taxon>
        <taxon>Malaciobacter</taxon>
    </lineage>
</organism>
<evidence type="ECO:0000313" key="5">
    <source>
        <dbReference type="Proteomes" id="UP000262712"/>
    </source>
</evidence>
<dbReference type="InterPro" id="IPR013096">
    <property type="entry name" value="Cupin_2"/>
</dbReference>
<dbReference type="Proteomes" id="UP000221222">
    <property type="component" value="Unassembled WGS sequence"/>
</dbReference>
<dbReference type="InterPro" id="IPR011051">
    <property type="entry name" value="RmlC_Cupin_sf"/>
</dbReference>
<name>A0A2G1DHJ8_9BACT</name>
<protein>
    <submittedName>
        <fullName evidence="2 3">Cupin</fullName>
    </submittedName>
</protein>
<sequence>MQVKNILDDIKIDKNVEQFISLINTKNVKIEKIVSNGQKSKKNFWYDQEENEFVIVLSGDAIIEFEDKQVKLKKGDYLNIDSHRKHRVKYTNENEPTIWLAIFY</sequence>